<evidence type="ECO:0000313" key="2">
    <source>
        <dbReference type="Proteomes" id="UP000004995"/>
    </source>
</evidence>
<dbReference type="EnsemblPlants" id="KQL13985">
    <property type="protein sequence ID" value="KQL13985"/>
    <property type="gene ID" value="SETIT_025430mg"/>
</dbReference>
<keyword evidence="2" id="KW-1185">Reference proteome</keyword>
<dbReference type="AlphaFoldDB" id="K3ZFS8"/>
<dbReference type="Gramene" id="KQL13985">
    <property type="protein sequence ID" value="KQL13985"/>
    <property type="gene ID" value="SETIT_025430mg"/>
</dbReference>
<accession>K3ZFS8</accession>
<dbReference type="Proteomes" id="UP000004995">
    <property type="component" value="Unassembled WGS sequence"/>
</dbReference>
<reference evidence="2" key="1">
    <citation type="journal article" date="2012" name="Nat. Biotechnol.">
        <title>Reference genome sequence of the model plant Setaria.</title>
        <authorList>
            <person name="Bennetzen J.L."/>
            <person name="Schmutz J."/>
            <person name="Wang H."/>
            <person name="Percifield R."/>
            <person name="Hawkins J."/>
            <person name="Pontaroli A.C."/>
            <person name="Estep M."/>
            <person name="Feng L."/>
            <person name="Vaughn J.N."/>
            <person name="Grimwood J."/>
            <person name="Jenkins J."/>
            <person name="Barry K."/>
            <person name="Lindquist E."/>
            <person name="Hellsten U."/>
            <person name="Deshpande S."/>
            <person name="Wang X."/>
            <person name="Wu X."/>
            <person name="Mitros T."/>
            <person name="Triplett J."/>
            <person name="Yang X."/>
            <person name="Ye C.Y."/>
            <person name="Mauro-Herrera M."/>
            <person name="Wang L."/>
            <person name="Li P."/>
            <person name="Sharma M."/>
            <person name="Sharma R."/>
            <person name="Ronald P.C."/>
            <person name="Panaud O."/>
            <person name="Kellogg E.A."/>
            <person name="Brutnell T.P."/>
            <person name="Doust A.N."/>
            <person name="Tuskan G.A."/>
            <person name="Rokhsar D."/>
            <person name="Devos K.M."/>
        </authorList>
    </citation>
    <scope>NUCLEOTIDE SEQUENCE [LARGE SCALE GENOMIC DNA]</scope>
    <source>
        <strain evidence="2">cv. Yugu1</strain>
    </source>
</reference>
<protein>
    <submittedName>
        <fullName evidence="1">Uncharacterized protein</fullName>
    </submittedName>
</protein>
<dbReference type="EMBL" id="AGNK02001500">
    <property type="status" value="NOT_ANNOTATED_CDS"/>
    <property type="molecule type" value="Genomic_DNA"/>
</dbReference>
<sequence>MTEAIWTTNAFHIAAITARLQPYDFCHGRPPLPKEHMGVKSQYTIRVQCQTEVDICVCGSFRRLVCEEQHLCI</sequence>
<dbReference type="HOGENOM" id="CLU_2709499_0_0_1"/>
<reference evidence="1" key="2">
    <citation type="submission" date="2018-08" db="UniProtKB">
        <authorList>
            <consortium name="EnsemblPlants"/>
        </authorList>
    </citation>
    <scope>IDENTIFICATION</scope>
    <source>
        <strain evidence="1">Yugu1</strain>
    </source>
</reference>
<dbReference type="InParanoid" id="K3ZFS8"/>
<proteinExistence type="predicted"/>
<organism evidence="1 2">
    <name type="scientific">Setaria italica</name>
    <name type="common">Foxtail millet</name>
    <name type="synonym">Panicum italicum</name>
    <dbReference type="NCBI Taxonomy" id="4555"/>
    <lineage>
        <taxon>Eukaryota</taxon>
        <taxon>Viridiplantae</taxon>
        <taxon>Streptophyta</taxon>
        <taxon>Embryophyta</taxon>
        <taxon>Tracheophyta</taxon>
        <taxon>Spermatophyta</taxon>
        <taxon>Magnoliopsida</taxon>
        <taxon>Liliopsida</taxon>
        <taxon>Poales</taxon>
        <taxon>Poaceae</taxon>
        <taxon>PACMAD clade</taxon>
        <taxon>Panicoideae</taxon>
        <taxon>Panicodae</taxon>
        <taxon>Paniceae</taxon>
        <taxon>Cenchrinae</taxon>
        <taxon>Setaria</taxon>
    </lineage>
</organism>
<evidence type="ECO:0000313" key="1">
    <source>
        <dbReference type="EnsemblPlants" id="KQL13985"/>
    </source>
</evidence>
<name>K3ZFS8_SETIT</name>